<protein>
    <submittedName>
        <fullName evidence="2">M24 family metallopeptidase</fullName>
    </submittedName>
</protein>
<proteinExistence type="predicted"/>
<accession>A0A7M2T1N6</accession>
<keyword evidence="3" id="KW-1185">Reference proteome</keyword>
<dbReference type="Gene3D" id="3.90.230.10">
    <property type="entry name" value="Creatinase/methionine aminopeptidase superfamily"/>
    <property type="match status" value="1"/>
</dbReference>
<dbReference type="EMBL" id="CP063374">
    <property type="protein sequence ID" value="QOV41815.1"/>
    <property type="molecule type" value="Genomic_DNA"/>
</dbReference>
<reference evidence="2 3" key="1">
    <citation type="submission" date="2020-10" db="EMBL/GenBank/DDBJ databases">
        <title>Streptomyces chromofuscus complate genome analysis.</title>
        <authorList>
            <person name="Anwar N."/>
        </authorList>
    </citation>
    <scope>NUCLEOTIDE SEQUENCE [LARGE SCALE GENOMIC DNA]</scope>
    <source>
        <strain evidence="2 3">DSM 40273</strain>
    </source>
</reference>
<evidence type="ECO:0000313" key="2">
    <source>
        <dbReference type="EMBL" id="QOV41815.1"/>
    </source>
</evidence>
<dbReference type="Proteomes" id="UP000594008">
    <property type="component" value="Chromosome"/>
</dbReference>
<gene>
    <name evidence="2" type="ORF">IPT68_18075</name>
</gene>
<organism evidence="2 3">
    <name type="scientific">Streptomyces chromofuscus</name>
    <dbReference type="NCBI Taxonomy" id="42881"/>
    <lineage>
        <taxon>Bacteria</taxon>
        <taxon>Bacillati</taxon>
        <taxon>Actinomycetota</taxon>
        <taxon>Actinomycetes</taxon>
        <taxon>Kitasatosporales</taxon>
        <taxon>Streptomycetaceae</taxon>
        <taxon>Streptomyces</taxon>
    </lineage>
</organism>
<dbReference type="InterPro" id="IPR036005">
    <property type="entry name" value="Creatinase/aminopeptidase-like"/>
</dbReference>
<sequence length="134" mass="14893">MATAVTSERSVQLRGFRTVQRLACACGEAVAARFKPGVTEREAARMRRQWLGERGVGDRFHLPFAWFGDRAADIGCSGSLGVNPVRNMLMADLRAHRGLILREVRERRSSLRPFGCGTQSLKGRGGPRRPAEER</sequence>
<dbReference type="AlphaFoldDB" id="A0A7M2T1N6"/>
<feature type="region of interest" description="Disordered" evidence="1">
    <location>
        <begin position="112"/>
        <end position="134"/>
    </location>
</feature>
<evidence type="ECO:0000313" key="3">
    <source>
        <dbReference type="Proteomes" id="UP000594008"/>
    </source>
</evidence>
<name>A0A7M2T1N6_STRCW</name>
<dbReference type="SUPFAM" id="SSF55920">
    <property type="entry name" value="Creatinase/aminopeptidase"/>
    <property type="match status" value="1"/>
</dbReference>
<evidence type="ECO:0000256" key="1">
    <source>
        <dbReference type="SAM" id="MobiDB-lite"/>
    </source>
</evidence>
<dbReference type="KEGG" id="schf:IPT68_18075"/>